<reference evidence="7" key="2">
    <citation type="journal article" date="2014" name="ISME J.">
        <title>Microbial stratification in low pH oxic and suboxic macroscopic growths along an acid mine drainage.</title>
        <authorList>
            <person name="Mendez-Garcia C."/>
            <person name="Mesa V."/>
            <person name="Sprenger R.R."/>
            <person name="Richter M."/>
            <person name="Diez M.S."/>
            <person name="Solano J."/>
            <person name="Bargiela R."/>
            <person name="Golyshina O.V."/>
            <person name="Manteca A."/>
            <person name="Ramos J.L."/>
            <person name="Gallego J.R."/>
            <person name="Llorente I."/>
            <person name="Martins Dos Santos V.A."/>
            <person name="Jensen O.N."/>
            <person name="Pelaez A.I."/>
            <person name="Sanchez J."/>
            <person name="Ferrer M."/>
        </authorList>
    </citation>
    <scope>NUCLEOTIDE SEQUENCE</scope>
</reference>
<protein>
    <submittedName>
        <fullName evidence="7">Membrane protein containing Peptidase M50 domain protein</fullName>
        <ecNumber evidence="7">3.4.24.-</ecNumber>
    </submittedName>
</protein>
<organism evidence="7">
    <name type="scientific">mine drainage metagenome</name>
    <dbReference type="NCBI Taxonomy" id="410659"/>
    <lineage>
        <taxon>unclassified sequences</taxon>
        <taxon>metagenomes</taxon>
        <taxon>ecological metagenomes</taxon>
    </lineage>
</organism>
<evidence type="ECO:0000256" key="2">
    <source>
        <dbReference type="ARBA" id="ARBA00022692"/>
    </source>
</evidence>
<keyword evidence="3 5" id="KW-1133">Transmembrane helix</keyword>
<comment type="subcellular location">
    <subcellularLocation>
        <location evidence="1">Endomembrane system</location>
        <topology evidence="1">Multi-pass membrane protein</topology>
    </subcellularLocation>
</comment>
<dbReference type="EMBL" id="AUZY01011925">
    <property type="protein sequence ID" value="EQD32088.1"/>
    <property type="molecule type" value="Genomic_DNA"/>
</dbReference>
<dbReference type="EC" id="3.4.24.-" evidence="7"/>
<keyword evidence="2 5" id="KW-0812">Transmembrane</keyword>
<feature type="non-terminal residue" evidence="7">
    <location>
        <position position="216"/>
    </location>
</feature>
<dbReference type="GO" id="GO:0031293">
    <property type="term" value="P:membrane protein intracellular domain proteolysis"/>
    <property type="evidence" value="ECO:0007669"/>
    <property type="project" value="TreeGrafter"/>
</dbReference>
<feature type="transmembrane region" description="Helical" evidence="5">
    <location>
        <begin position="30"/>
        <end position="50"/>
    </location>
</feature>
<dbReference type="Gene3D" id="2.30.42.10">
    <property type="match status" value="1"/>
</dbReference>
<keyword evidence="7" id="KW-0378">Hydrolase</keyword>
<name>T0YG93_9ZZZZ</name>
<dbReference type="PROSITE" id="PS50106">
    <property type="entry name" value="PDZ"/>
    <property type="match status" value="1"/>
</dbReference>
<dbReference type="InterPro" id="IPR036034">
    <property type="entry name" value="PDZ_sf"/>
</dbReference>
<evidence type="ECO:0000259" key="6">
    <source>
        <dbReference type="PROSITE" id="PS50106"/>
    </source>
</evidence>
<gene>
    <name evidence="7" type="ORF">B1B_17837</name>
</gene>
<evidence type="ECO:0000256" key="3">
    <source>
        <dbReference type="ARBA" id="ARBA00022989"/>
    </source>
</evidence>
<dbReference type="GO" id="GO:0005737">
    <property type="term" value="C:cytoplasm"/>
    <property type="evidence" value="ECO:0007669"/>
    <property type="project" value="TreeGrafter"/>
</dbReference>
<proteinExistence type="predicted"/>
<dbReference type="GO" id="GO:0004222">
    <property type="term" value="F:metalloendopeptidase activity"/>
    <property type="evidence" value="ECO:0007669"/>
    <property type="project" value="InterPro"/>
</dbReference>
<dbReference type="InterPro" id="IPR008915">
    <property type="entry name" value="Peptidase_M50"/>
</dbReference>
<feature type="transmembrane region" description="Helical" evidence="5">
    <location>
        <begin position="98"/>
        <end position="120"/>
    </location>
</feature>
<comment type="caution">
    <text evidence="7">The sequence shown here is derived from an EMBL/GenBank/DDBJ whole genome shotgun (WGS) entry which is preliminary data.</text>
</comment>
<dbReference type="InterPro" id="IPR001478">
    <property type="entry name" value="PDZ"/>
</dbReference>
<feature type="non-terminal residue" evidence="7">
    <location>
        <position position="1"/>
    </location>
</feature>
<dbReference type="AlphaFoldDB" id="T0YG93"/>
<evidence type="ECO:0000256" key="1">
    <source>
        <dbReference type="ARBA" id="ARBA00004127"/>
    </source>
</evidence>
<dbReference type="PANTHER" id="PTHR13325">
    <property type="entry name" value="PROTEASE M50 MEMBRANE-BOUND TRANSCRIPTION FACTOR SITE 2 PROTEASE"/>
    <property type="match status" value="1"/>
</dbReference>
<reference evidence="7" key="1">
    <citation type="submission" date="2013-08" db="EMBL/GenBank/DDBJ databases">
        <authorList>
            <person name="Mendez C."/>
            <person name="Richter M."/>
            <person name="Ferrer M."/>
            <person name="Sanchez J."/>
        </authorList>
    </citation>
    <scope>NUCLEOTIDE SEQUENCE</scope>
</reference>
<dbReference type="SUPFAM" id="SSF50156">
    <property type="entry name" value="PDZ domain-like"/>
    <property type="match status" value="1"/>
</dbReference>
<evidence type="ECO:0000256" key="5">
    <source>
        <dbReference type="SAM" id="Phobius"/>
    </source>
</evidence>
<evidence type="ECO:0000256" key="4">
    <source>
        <dbReference type="ARBA" id="ARBA00023136"/>
    </source>
</evidence>
<dbReference type="Pfam" id="PF02163">
    <property type="entry name" value="Peptidase_M50"/>
    <property type="match status" value="1"/>
</dbReference>
<dbReference type="SMART" id="SM00228">
    <property type="entry name" value="PDZ"/>
    <property type="match status" value="1"/>
</dbReference>
<dbReference type="InterPro" id="IPR001193">
    <property type="entry name" value="MBTPS2"/>
</dbReference>
<dbReference type="PANTHER" id="PTHR13325:SF3">
    <property type="entry name" value="MEMBRANE-BOUND TRANSCRIPTION FACTOR SITE-2 PROTEASE"/>
    <property type="match status" value="1"/>
</dbReference>
<accession>T0YG93</accession>
<evidence type="ECO:0000313" key="7">
    <source>
        <dbReference type="EMBL" id="EQD32088.1"/>
    </source>
</evidence>
<dbReference type="Pfam" id="PF17820">
    <property type="entry name" value="PDZ_6"/>
    <property type="match status" value="1"/>
</dbReference>
<dbReference type="InterPro" id="IPR041489">
    <property type="entry name" value="PDZ_6"/>
</dbReference>
<dbReference type="GO" id="GO:0012505">
    <property type="term" value="C:endomembrane system"/>
    <property type="evidence" value="ECO:0007669"/>
    <property type="project" value="UniProtKB-SubCell"/>
</dbReference>
<dbReference type="GO" id="GO:0016020">
    <property type="term" value="C:membrane"/>
    <property type="evidence" value="ECO:0007669"/>
    <property type="project" value="InterPro"/>
</dbReference>
<keyword evidence="4 5" id="KW-0472">Membrane</keyword>
<dbReference type="PRINTS" id="PR01000">
    <property type="entry name" value="SREBPS2PTASE"/>
</dbReference>
<sequence>LIDAVLAFHETAAQAPSVQEALGIPGINPIIPLGYGIVALIIAVVLHELFHGFVARSQKITVKSLGILWCVIPIGAFVEPEEAEMVAAPRIRRDRVAAAGVLANFILAGVLFLLVSAIVAGSVVPNANGVGVVQIFPNSPAQNASLSAGDIITELNGTTVTTNAQLSSALSHAHPGQTVPLQYYSGGLGTTVSTNVTLAPLSALPINRPTRRRRSS</sequence>
<feature type="domain" description="PDZ" evidence="6">
    <location>
        <begin position="121"/>
        <end position="169"/>
    </location>
</feature>